<organism evidence="2 3">
    <name type="scientific">Trichoderma asperellum (strain ATCC 204424 / CBS 433.97 / NBRC 101777)</name>
    <dbReference type="NCBI Taxonomy" id="1042311"/>
    <lineage>
        <taxon>Eukaryota</taxon>
        <taxon>Fungi</taxon>
        <taxon>Dikarya</taxon>
        <taxon>Ascomycota</taxon>
        <taxon>Pezizomycotina</taxon>
        <taxon>Sordariomycetes</taxon>
        <taxon>Hypocreomycetidae</taxon>
        <taxon>Hypocreales</taxon>
        <taxon>Hypocreaceae</taxon>
        <taxon>Trichoderma</taxon>
    </lineage>
</organism>
<feature type="region of interest" description="Disordered" evidence="1">
    <location>
        <begin position="1"/>
        <end position="34"/>
    </location>
</feature>
<name>A0A2T3ZPQ4_TRIA4</name>
<protein>
    <submittedName>
        <fullName evidence="2">Uncharacterized protein</fullName>
    </submittedName>
</protein>
<reference evidence="2 3" key="1">
    <citation type="submission" date="2016-07" db="EMBL/GenBank/DDBJ databases">
        <title>Multiple horizontal gene transfer events from other fungi enriched the ability of initially mycotrophic Trichoderma (Ascomycota) to feed on dead plant biomass.</title>
        <authorList>
            <consortium name="DOE Joint Genome Institute"/>
            <person name="Aerts A."/>
            <person name="Atanasova L."/>
            <person name="Chenthamara K."/>
            <person name="Zhang J."/>
            <person name="Grujic M."/>
            <person name="Henrissat B."/>
            <person name="Kuo A."/>
            <person name="Salamov A."/>
            <person name="Lipzen A."/>
            <person name="Labutti K."/>
            <person name="Barry K."/>
            <person name="Miao Y."/>
            <person name="Rahimi M.J."/>
            <person name="Shen Q."/>
            <person name="Grigoriev I.V."/>
            <person name="Kubicek C.P."/>
            <person name="Druzhinina I.S."/>
        </authorList>
    </citation>
    <scope>NUCLEOTIDE SEQUENCE [LARGE SCALE GENOMIC DNA]</scope>
    <source>
        <strain evidence="2 3">CBS 433.97</strain>
    </source>
</reference>
<keyword evidence="3" id="KW-1185">Reference proteome</keyword>
<feature type="compositionally biased region" description="Low complexity" evidence="1">
    <location>
        <begin position="56"/>
        <end position="69"/>
    </location>
</feature>
<feature type="region of interest" description="Disordered" evidence="1">
    <location>
        <begin position="56"/>
        <end position="99"/>
    </location>
</feature>
<feature type="compositionally biased region" description="Basic residues" evidence="1">
    <location>
        <begin position="9"/>
        <end position="20"/>
    </location>
</feature>
<accession>A0A2T3ZPQ4</accession>
<dbReference type="EMBL" id="KZ679256">
    <property type="protein sequence ID" value="PTB46782.1"/>
    <property type="molecule type" value="Genomic_DNA"/>
</dbReference>
<feature type="region of interest" description="Disordered" evidence="1">
    <location>
        <begin position="302"/>
        <end position="324"/>
    </location>
</feature>
<evidence type="ECO:0000313" key="3">
    <source>
        <dbReference type="Proteomes" id="UP000240493"/>
    </source>
</evidence>
<evidence type="ECO:0000256" key="1">
    <source>
        <dbReference type="SAM" id="MobiDB-lite"/>
    </source>
</evidence>
<sequence length="324" mass="35146">MLPEISIRTQKHSRQRRSNARTKQAQSRGRSIAEWDEEKAGYTRYCTDILASQASHPAQSAAGRSSAGSDEGQEWERRTGTQQWPVGSWPTCSVPPQLPSTSTAVVRATSTSTRATAATQRQAHVLCTTKRSTIQHSQSQYFAGTHRNLSESSVDKVRPALWRQSCELVAWAPRAKSLPATLIRQTAMPGACDWLRCCHLSPASSPCRLAEMSQSRSPGGLLAGIAPCVVLALQSVGPAAPAASCTSQHFVTAAKLRCGAKSARFDRSSARRKNEQSRTTSFSGRFDSYGCLTDGNEISHLPKSAEFGAASPRQREEICCGPRQ</sequence>
<dbReference type="AlphaFoldDB" id="A0A2T3ZPQ4"/>
<proteinExistence type="predicted"/>
<dbReference type="Proteomes" id="UP000240493">
    <property type="component" value="Unassembled WGS sequence"/>
</dbReference>
<evidence type="ECO:0000313" key="2">
    <source>
        <dbReference type="EMBL" id="PTB46782.1"/>
    </source>
</evidence>
<gene>
    <name evidence="2" type="ORF">M441DRAFT_85771</name>
</gene>